<comment type="caution">
    <text evidence="3">The sequence shown here is derived from an EMBL/GenBank/DDBJ whole genome shotgun (WGS) entry which is preliminary data.</text>
</comment>
<evidence type="ECO:0000259" key="2">
    <source>
        <dbReference type="Pfam" id="PF26470"/>
    </source>
</evidence>
<evidence type="ECO:0000313" key="4">
    <source>
        <dbReference type="Proteomes" id="UP000766550"/>
    </source>
</evidence>
<dbReference type="EMBL" id="JAHQXF010000001">
    <property type="protein sequence ID" value="MBV0923172.1"/>
    <property type="molecule type" value="Genomic_DNA"/>
</dbReference>
<keyword evidence="4" id="KW-1185">Reference proteome</keyword>
<sequence length="93" mass="10091">MSDGDRERDDRPGNGGDTDVDRPVVCPVCGADFESVSVHDEGVMVNLLDNDRFQRVCFQPVSDDAGAPLVRFFHHTHEQAETGQPGTPGGRVP</sequence>
<proteinExistence type="predicted"/>
<dbReference type="AlphaFoldDB" id="A0A8J8C2J9"/>
<protein>
    <recommendedName>
        <fullName evidence="2">DUF8145 domain-containing protein</fullName>
    </recommendedName>
</protein>
<dbReference type="Pfam" id="PF26470">
    <property type="entry name" value="DUF8145"/>
    <property type="match status" value="1"/>
</dbReference>
<feature type="region of interest" description="Disordered" evidence="1">
    <location>
        <begin position="1"/>
        <end position="24"/>
    </location>
</feature>
<organism evidence="3 4">
    <name type="scientific">Haloarcula limicola</name>
    <dbReference type="NCBI Taxonomy" id="1429915"/>
    <lineage>
        <taxon>Archaea</taxon>
        <taxon>Methanobacteriati</taxon>
        <taxon>Methanobacteriota</taxon>
        <taxon>Stenosarchaea group</taxon>
        <taxon>Halobacteria</taxon>
        <taxon>Halobacteriales</taxon>
        <taxon>Haloarculaceae</taxon>
        <taxon>Haloarcula</taxon>
    </lineage>
</organism>
<accession>A0A8J8C2J9</accession>
<gene>
    <name evidence="3" type="ORF">KTS45_03070</name>
</gene>
<reference evidence="3 4" key="1">
    <citation type="submission" date="2021-06" db="EMBL/GenBank/DDBJ databases">
        <title>New haloarchaea isolates fom saline soil.</title>
        <authorList>
            <person name="Duran-Viseras A."/>
            <person name="Sanchez-Porro C.S."/>
            <person name="Ventosa A."/>
        </authorList>
    </citation>
    <scope>NUCLEOTIDE SEQUENCE [LARGE SCALE GENOMIC DNA]</scope>
    <source>
        <strain evidence="3 4">JCM 183640</strain>
    </source>
</reference>
<dbReference type="Proteomes" id="UP000766550">
    <property type="component" value="Unassembled WGS sequence"/>
</dbReference>
<evidence type="ECO:0000313" key="3">
    <source>
        <dbReference type="EMBL" id="MBV0923172.1"/>
    </source>
</evidence>
<name>A0A8J8C2J9_9EURY</name>
<dbReference type="InterPro" id="IPR058458">
    <property type="entry name" value="DUF8145"/>
</dbReference>
<feature type="domain" description="DUF8145" evidence="2">
    <location>
        <begin position="19"/>
        <end position="83"/>
    </location>
</feature>
<feature type="compositionally biased region" description="Basic and acidic residues" evidence="1">
    <location>
        <begin position="1"/>
        <end position="12"/>
    </location>
</feature>
<dbReference type="RefSeq" id="WP_162316323.1">
    <property type="nucleotide sequence ID" value="NZ_JAHQXF010000001.1"/>
</dbReference>
<evidence type="ECO:0000256" key="1">
    <source>
        <dbReference type="SAM" id="MobiDB-lite"/>
    </source>
</evidence>
<dbReference type="OrthoDB" id="280869at2157"/>